<reference evidence="3" key="1">
    <citation type="submission" date="2021-01" db="UniProtKB">
        <authorList>
            <consortium name="EnsemblMetazoa"/>
        </authorList>
    </citation>
    <scope>IDENTIFICATION</scope>
</reference>
<evidence type="ECO:0000256" key="1">
    <source>
        <dbReference type="SAM" id="MobiDB-lite"/>
    </source>
</evidence>
<feature type="signal peptide" evidence="2">
    <location>
        <begin position="1"/>
        <end position="21"/>
    </location>
</feature>
<dbReference type="EnsemblMetazoa" id="CLYHEMT003389.2">
    <property type="protein sequence ID" value="CLYHEMP003389.2"/>
    <property type="gene ID" value="CLYHEMG003389"/>
</dbReference>
<accession>A0A7M5UVQ5</accession>
<feature type="region of interest" description="Disordered" evidence="1">
    <location>
        <begin position="216"/>
        <end position="238"/>
    </location>
</feature>
<feature type="region of interest" description="Disordered" evidence="1">
    <location>
        <begin position="22"/>
        <end position="82"/>
    </location>
</feature>
<organism evidence="3 4">
    <name type="scientific">Clytia hemisphaerica</name>
    <dbReference type="NCBI Taxonomy" id="252671"/>
    <lineage>
        <taxon>Eukaryota</taxon>
        <taxon>Metazoa</taxon>
        <taxon>Cnidaria</taxon>
        <taxon>Hydrozoa</taxon>
        <taxon>Hydroidolina</taxon>
        <taxon>Leptothecata</taxon>
        <taxon>Obeliida</taxon>
        <taxon>Clytiidae</taxon>
        <taxon>Clytia</taxon>
    </lineage>
</organism>
<keyword evidence="4" id="KW-1185">Reference proteome</keyword>
<feature type="chain" id="PRO_5029731467" description="Cnidarian restricted protein" evidence="2">
    <location>
        <begin position="22"/>
        <end position="341"/>
    </location>
</feature>
<evidence type="ECO:0000313" key="4">
    <source>
        <dbReference type="Proteomes" id="UP000594262"/>
    </source>
</evidence>
<dbReference type="AlphaFoldDB" id="A0A7M5UVQ5"/>
<evidence type="ECO:0000256" key="2">
    <source>
        <dbReference type="SAM" id="SignalP"/>
    </source>
</evidence>
<feature type="compositionally biased region" description="Basic and acidic residues" evidence="1">
    <location>
        <begin position="45"/>
        <end position="82"/>
    </location>
</feature>
<evidence type="ECO:0000313" key="3">
    <source>
        <dbReference type="EnsemblMetazoa" id="CLYHEMP003389.2"/>
    </source>
</evidence>
<feature type="compositionally biased region" description="Basic residues" evidence="1">
    <location>
        <begin position="220"/>
        <end position="238"/>
    </location>
</feature>
<name>A0A7M5UVQ5_9CNID</name>
<feature type="compositionally biased region" description="Gly residues" evidence="1">
    <location>
        <begin position="34"/>
        <end position="44"/>
    </location>
</feature>
<protein>
    <recommendedName>
        <fullName evidence="5">Cnidarian restricted protein</fullName>
    </recommendedName>
</protein>
<sequence>MKFSIVLLAALFFLACQLADANKPEGAGGKKPEGGSGKPEGGSGKPEKTEKEKKRDEKRNEIKEKFSKGKKTSQRDRKMGNSVMRCDKKGGMLAIQRKGIVFETMIKDIITRDENGTEVSKIDIKAVNFNITKDKNDTSTYGIQAAFVQLFGNLPNGGNITLQVFMFKDAGNVTGEDGNEYELVDGGVKFNLIIDLAESVKILDVVLGARCGFKGESSKRAKKNPKARGRKGKGKGAGRRNLETFAVCDNAQMTFSAAYNVSDKDVDQPAGYPKSNALSGENEAEIVLRFQDGSKFFYDPTAETGDDIGDLVDYDTGSSGTMATSSVLILSCLMMLVKMLM</sequence>
<proteinExistence type="predicted"/>
<dbReference type="Proteomes" id="UP000594262">
    <property type="component" value="Unplaced"/>
</dbReference>
<keyword evidence="2" id="KW-0732">Signal</keyword>
<dbReference type="PROSITE" id="PS51257">
    <property type="entry name" value="PROKAR_LIPOPROTEIN"/>
    <property type="match status" value="1"/>
</dbReference>
<evidence type="ECO:0008006" key="5">
    <source>
        <dbReference type="Google" id="ProtNLM"/>
    </source>
</evidence>